<dbReference type="InterPro" id="IPR036286">
    <property type="entry name" value="LexA/Signal_pep-like_sf"/>
</dbReference>
<evidence type="ECO:0000256" key="1">
    <source>
        <dbReference type="ARBA" id="ARBA00004648"/>
    </source>
</evidence>
<dbReference type="EC" id="3.4.21.89" evidence="11"/>
<feature type="transmembrane region" description="Helical" evidence="12">
    <location>
        <begin position="31"/>
        <end position="52"/>
    </location>
</feature>
<dbReference type="Gene3D" id="2.10.109.10">
    <property type="entry name" value="Umud Fragment, subunit A"/>
    <property type="match status" value="1"/>
</dbReference>
<keyword evidence="5" id="KW-0256">Endoplasmic reticulum</keyword>
<evidence type="ECO:0000256" key="11">
    <source>
        <dbReference type="NCBIfam" id="TIGR02228"/>
    </source>
</evidence>
<dbReference type="SUPFAM" id="SSF51306">
    <property type="entry name" value="LexA/Signal peptidase"/>
    <property type="match status" value="1"/>
</dbReference>
<evidence type="ECO:0000256" key="5">
    <source>
        <dbReference type="ARBA" id="ARBA00022824"/>
    </source>
</evidence>
<dbReference type="EMBL" id="LBXN01000063">
    <property type="protein sequence ID" value="KKR31707.1"/>
    <property type="molecule type" value="Genomic_DNA"/>
</dbReference>
<keyword evidence="3 12" id="KW-0812">Transmembrane</keyword>
<accession>A0A0G0T1L6</accession>
<dbReference type="PANTHER" id="PTHR10806">
    <property type="entry name" value="SIGNAL PEPTIDASE COMPLEX CATALYTIC SUBUNIT SEC11"/>
    <property type="match status" value="1"/>
</dbReference>
<comment type="caution">
    <text evidence="14">The sequence shown here is derived from an EMBL/GenBank/DDBJ whole genome shotgun (WGS) entry which is preliminary data.</text>
</comment>
<dbReference type="PROSITE" id="PS00501">
    <property type="entry name" value="SPASE_I_1"/>
    <property type="match status" value="1"/>
</dbReference>
<dbReference type="InterPro" id="IPR019533">
    <property type="entry name" value="Peptidase_S26"/>
</dbReference>
<dbReference type="AlphaFoldDB" id="A0A0G0T1L6"/>
<dbReference type="GO" id="GO:0009003">
    <property type="term" value="F:signal peptidase activity"/>
    <property type="evidence" value="ECO:0007669"/>
    <property type="project" value="UniProtKB-EC"/>
</dbReference>
<dbReference type="PRINTS" id="PR00728">
    <property type="entry name" value="SIGNALPTASE"/>
</dbReference>
<dbReference type="Pfam" id="PF10502">
    <property type="entry name" value="Peptidase_S26"/>
    <property type="match status" value="1"/>
</dbReference>
<gene>
    <name evidence="14" type="ORF">UT63_C0063G0020</name>
</gene>
<comment type="function">
    <text evidence="10">Catalytic component of the signal peptidase complex (SPC) which catalyzes the cleavage of N-terminal signal sequences from nascent proteins as they are translocated into the lumen of the endoplasmic reticulum. Specifically cleaves N-terminal signal peptides that contain a hydrophobic alpha-helix (h-region) shorter than 18-20 amino acids.</text>
</comment>
<keyword evidence="6" id="KW-0735">Signal-anchor</keyword>
<dbReference type="PANTHER" id="PTHR10806:SF6">
    <property type="entry name" value="SIGNAL PEPTIDASE COMPLEX CATALYTIC SUBUNIT SEC11"/>
    <property type="match status" value="1"/>
</dbReference>
<feature type="transmembrane region" description="Helical" evidence="12">
    <location>
        <begin position="169"/>
        <end position="188"/>
    </location>
</feature>
<dbReference type="CDD" id="cd06530">
    <property type="entry name" value="S26_SPase_I"/>
    <property type="match status" value="1"/>
</dbReference>
<dbReference type="NCBIfam" id="TIGR02228">
    <property type="entry name" value="sigpep_I_arch"/>
    <property type="match status" value="1"/>
</dbReference>
<evidence type="ECO:0000313" key="15">
    <source>
        <dbReference type="Proteomes" id="UP000034539"/>
    </source>
</evidence>
<proteinExistence type="predicted"/>
<evidence type="ECO:0000256" key="3">
    <source>
        <dbReference type="ARBA" id="ARBA00022692"/>
    </source>
</evidence>
<feature type="domain" description="Peptidase S26" evidence="13">
    <location>
        <begin position="51"/>
        <end position="113"/>
    </location>
</feature>
<dbReference type="InterPro" id="IPR001733">
    <property type="entry name" value="Peptidase_S26B"/>
</dbReference>
<dbReference type="GO" id="GO:0006465">
    <property type="term" value="P:signal peptide processing"/>
    <property type="evidence" value="ECO:0007669"/>
    <property type="project" value="UniProtKB-UniRule"/>
</dbReference>
<evidence type="ECO:0000256" key="8">
    <source>
        <dbReference type="ARBA" id="ARBA00023136"/>
    </source>
</evidence>
<reference evidence="14 15" key="1">
    <citation type="journal article" date="2015" name="Nature">
        <title>rRNA introns, odd ribosomes, and small enigmatic genomes across a large radiation of phyla.</title>
        <authorList>
            <person name="Brown C.T."/>
            <person name="Hug L.A."/>
            <person name="Thomas B.C."/>
            <person name="Sharon I."/>
            <person name="Castelle C.J."/>
            <person name="Singh A."/>
            <person name="Wilkins M.J."/>
            <person name="Williams K.H."/>
            <person name="Banfield J.F."/>
        </authorList>
    </citation>
    <scope>NUCLEOTIDE SEQUENCE [LARGE SCALE GENOMIC DNA]</scope>
</reference>
<comment type="subcellular location">
    <subcellularLocation>
        <location evidence="1">Endoplasmic reticulum membrane</location>
        <topology evidence="1">Single-pass type II membrane protein</topology>
    </subcellularLocation>
</comment>
<evidence type="ECO:0000256" key="12">
    <source>
        <dbReference type="SAM" id="Phobius"/>
    </source>
</evidence>
<keyword evidence="8 12" id="KW-0472">Membrane</keyword>
<protein>
    <recommendedName>
        <fullName evidence="9 11">Signal peptidase I</fullName>
        <ecNumber evidence="11">3.4.21.89</ecNumber>
    </recommendedName>
</protein>
<evidence type="ECO:0000259" key="13">
    <source>
        <dbReference type="Pfam" id="PF10502"/>
    </source>
</evidence>
<keyword evidence="2" id="KW-0645">Protease</keyword>
<dbReference type="GO" id="GO:0004252">
    <property type="term" value="F:serine-type endopeptidase activity"/>
    <property type="evidence" value="ECO:0007669"/>
    <property type="project" value="UniProtKB-UniRule"/>
</dbReference>
<name>A0A0G0T1L6_9BACT</name>
<evidence type="ECO:0000256" key="10">
    <source>
        <dbReference type="ARBA" id="ARBA00045533"/>
    </source>
</evidence>
<keyword evidence="4" id="KW-0378">Hydrolase</keyword>
<dbReference type="InterPro" id="IPR019756">
    <property type="entry name" value="Pept_S26A_signal_pept_1_Ser-AS"/>
</dbReference>
<keyword evidence="7 12" id="KW-1133">Transmembrane helix</keyword>
<evidence type="ECO:0000256" key="6">
    <source>
        <dbReference type="ARBA" id="ARBA00022968"/>
    </source>
</evidence>
<sequence length="206" mass="23025">MRFNRKYIYVDRGIDFFCPLSIRNMKRTSELLKNILFGFLIVVLLLSTLLMISQKKGLFGFSSYTVLSGSMNPAFNTGDIVVVGKMGLISPIIGDIISFYNPGNSGKIITHRVAKVIDQKGQKFFETKGDANKDIDKWTIPEHVILGKVFFSIPKLGYLISSTKTLPGFLLFIILPGIAIIISEILSLSKYITSLEKKAEHVEIKS</sequence>
<dbReference type="Proteomes" id="UP000034539">
    <property type="component" value="Unassembled WGS sequence"/>
</dbReference>
<dbReference type="GO" id="GO:0016020">
    <property type="term" value="C:membrane"/>
    <property type="evidence" value="ECO:0007669"/>
    <property type="project" value="UniProtKB-UniRule"/>
</dbReference>
<organism evidence="14 15">
    <name type="scientific">Candidatus Gottesmanbacteria bacterium GW2011_GWC2_39_8</name>
    <dbReference type="NCBI Taxonomy" id="1618450"/>
    <lineage>
        <taxon>Bacteria</taxon>
        <taxon>Candidatus Gottesmaniibacteriota</taxon>
    </lineage>
</organism>
<evidence type="ECO:0000256" key="7">
    <source>
        <dbReference type="ARBA" id="ARBA00022989"/>
    </source>
</evidence>
<evidence type="ECO:0000313" key="14">
    <source>
        <dbReference type="EMBL" id="KKR31707.1"/>
    </source>
</evidence>
<evidence type="ECO:0000256" key="9">
    <source>
        <dbReference type="ARBA" id="ARBA00033305"/>
    </source>
</evidence>
<evidence type="ECO:0000256" key="4">
    <source>
        <dbReference type="ARBA" id="ARBA00022801"/>
    </source>
</evidence>
<evidence type="ECO:0000256" key="2">
    <source>
        <dbReference type="ARBA" id="ARBA00022670"/>
    </source>
</evidence>